<evidence type="ECO:0008006" key="3">
    <source>
        <dbReference type="Google" id="ProtNLM"/>
    </source>
</evidence>
<protein>
    <recommendedName>
        <fullName evidence="3">DNA-directed RNA polymerase</fullName>
    </recommendedName>
</protein>
<organism evidence="1 2">
    <name type="scientific">Clostridium frigoriphilum</name>
    <dbReference type="NCBI Taxonomy" id="443253"/>
    <lineage>
        <taxon>Bacteria</taxon>
        <taxon>Bacillati</taxon>
        <taxon>Bacillota</taxon>
        <taxon>Clostridia</taxon>
        <taxon>Eubacteriales</taxon>
        <taxon>Clostridiaceae</taxon>
        <taxon>Clostridium</taxon>
    </lineage>
</organism>
<dbReference type="EMBL" id="JAZHFS010000033">
    <property type="protein sequence ID" value="MEF2114903.1"/>
    <property type="molecule type" value="Genomic_DNA"/>
</dbReference>
<comment type="caution">
    <text evidence="1">The sequence shown here is derived from an EMBL/GenBank/DDBJ whole genome shotgun (WGS) entry which is preliminary data.</text>
</comment>
<evidence type="ECO:0000313" key="1">
    <source>
        <dbReference type="EMBL" id="MEF2114903.1"/>
    </source>
</evidence>
<gene>
    <name evidence="1" type="ORF">SJI18_21680</name>
</gene>
<reference evidence="1 2" key="1">
    <citation type="submission" date="2023-11" db="EMBL/GenBank/DDBJ databases">
        <title>Draft genome sequence of a psychrophilic Clostridium strain from permafrost water brine.</title>
        <authorList>
            <person name="Shcherbakova V.A."/>
            <person name="Trubitsyn V.E."/>
            <person name="Zakharyuk A.G."/>
        </authorList>
    </citation>
    <scope>NUCLEOTIDE SEQUENCE [LARGE SCALE GENOMIC DNA]</scope>
    <source>
        <strain evidence="1 2">14F</strain>
    </source>
</reference>
<evidence type="ECO:0000313" key="2">
    <source>
        <dbReference type="Proteomes" id="UP001498469"/>
    </source>
</evidence>
<dbReference type="Proteomes" id="UP001498469">
    <property type="component" value="Unassembled WGS sequence"/>
</dbReference>
<sequence>MNKNIQILSIEAKDVITGMCAIVDKTNYKKVEILKGQGYRILRKYKGSMDYSLLTIHLQEMNTKIVKFNRVTHRYYSNNIITVNFNYAIDNSIMLKDEKDEQYNSMLIVLDILKAERSRHMKAKNNINGKIKRLESKVILNSDKTEILKSELKKINDKITSINKDITNVQDKITLIKNKYSLSTNTLREKLYENGFNVNVNGINTNFVRFLRSSGSARVGKINFVSKDYYNKLINWCMCGIQYLNNEELDLPSLESYVSLISSSIIDTFALKAENILLIPEATSTFEDTVMATELINEVKDENKNIISGDLSTNVAKKSISNVLFDGEALLCKSIFIEKGYEDKAILQIRNTFYKGLGVNTDIQKFFKDNNITEISQLKGETTATDINQIKLICTKSSIKYLKYGTFEEWKKVMLPNWAICKYEKPQSNFNGMAQSHYQLINTLGMDFNSTKDLLKNTLEYIRLLKNDISVFKLHLGIIKDGGLDPVENEDDIEKEATEEELTQLDSIKTNSDMILSMLKINENFAKTRICRQFRYEVISNYIKNVKKGHILINGTYATVVNSLYEYLLCSIGKWDGVSSTIGIGECYTAKYKPLENVLGVRSPQPTMSNMTVLKNITPGILADYFNVKSENVIFISAIGWNICELESSMDFDADQMLISNETILTIHCKALDETIIVNGQEIKRFLVSTDFTPKTKISRGYNAKDLTDTDIKCAQGKIGECINLVQMLNSVYWTKKFNGASEEDLLKLFTDISTLNILSCVIIDSCKKSSPVNIDGEMKKIREKGYLGRGTIIREGKTKNVGIRPKFFKHLDGGREYKFIWFECGMDYLVSIMSDKEINPRKDRDDENGNITLKSLLIKMKGKKADRKKIQNIIIKVKHMQIGISNICKSKDTGKEKFRQIEEIRKVSLDEISKIEITAEMVYTIVKRLSDSFHTLEYQEYKKIGRNLLKTLYSIDSAKFLSCLKIKPNISGTIVRDENGEINVYDVKYNKICA</sequence>
<proteinExistence type="predicted"/>
<keyword evidence="2" id="KW-1185">Reference proteome</keyword>
<name>A0ABU7UUG2_9CLOT</name>
<accession>A0ABU7UUG2</accession>
<dbReference type="RefSeq" id="WP_216247907.1">
    <property type="nucleotide sequence ID" value="NZ_JAZHFS010000033.1"/>
</dbReference>